<dbReference type="Proteomes" id="UP000501690">
    <property type="component" value="Linkage Group LG2"/>
</dbReference>
<sequence length="166" mass="18805">MGKVNRGHGKQYDQGGAAFPFMMRDGELLKGRIEGNQGWPLVIKGELHQLCKFKLRNQPPGDSCYIRGFLGYLEGPPGGDALYRQATQTDNDFWVFPDELPGGDEYPPGDTSGMGSGRGFWKRTWNWQMGCTAWRHEPCRQALTRKFPHRVDEKKAEGLENWSGKN</sequence>
<keyword evidence="2" id="KW-1185">Reference proteome</keyword>
<protein>
    <submittedName>
        <fullName evidence="1">Uncharacterized protein</fullName>
    </submittedName>
</protein>
<proteinExistence type="predicted"/>
<gene>
    <name evidence="1" type="ORF">DEO72_LG2g2790</name>
</gene>
<evidence type="ECO:0000313" key="2">
    <source>
        <dbReference type="Proteomes" id="UP000501690"/>
    </source>
</evidence>
<organism evidence="1 2">
    <name type="scientific">Vigna unguiculata</name>
    <name type="common">Cowpea</name>
    <dbReference type="NCBI Taxonomy" id="3917"/>
    <lineage>
        <taxon>Eukaryota</taxon>
        <taxon>Viridiplantae</taxon>
        <taxon>Streptophyta</taxon>
        <taxon>Embryophyta</taxon>
        <taxon>Tracheophyta</taxon>
        <taxon>Spermatophyta</taxon>
        <taxon>Magnoliopsida</taxon>
        <taxon>eudicotyledons</taxon>
        <taxon>Gunneridae</taxon>
        <taxon>Pentapetalae</taxon>
        <taxon>rosids</taxon>
        <taxon>fabids</taxon>
        <taxon>Fabales</taxon>
        <taxon>Fabaceae</taxon>
        <taxon>Papilionoideae</taxon>
        <taxon>50 kb inversion clade</taxon>
        <taxon>NPAAA clade</taxon>
        <taxon>indigoferoid/millettioid clade</taxon>
        <taxon>Phaseoleae</taxon>
        <taxon>Vigna</taxon>
    </lineage>
</organism>
<name>A0A4D6L1T1_VIGUN</name>
<reference evidence="1 2" key="1">
    <citation type="submission" date="2019-04" db="EMBL/GenBank/DDBJ databases">
        <title>An improved genome assembly and genetic linkage map for asparagus bean, Vigna unguiculata ssp. sesquipedialis.</title>
        <authorList>
            <person name="Xia Q."/>
            <person name="Zhang R."/>
            <person name="Dong Y."/>
        </authorList>
    </citation>
    <scope>NUCLEOTIDE SEQUENCE [LARGE SCALE GENOMIC DNA]</scope>
    <source>
        <tissue evidence="1">Leaf</tissue>
    </source>
</reference>
<accession>A0A4D6L1T1</accession>
<dbReference type="EMBL" id="CP039346">
    <property type="protein sequence ID" value="QCD82452.1"/>
    <property type="molecule type" value="Genomic_DNA"/>
</dbReference>
<evidence type="ECO:0000313" key="1">
    <source>
        <dbReference type="EMBL" id="QCD82452.1"/>
    </source>
</evidence>
<dbReference type="AlphaFoldDB" id="A0A4D6L1T1"/>